<dbReference type="Proteomes" id="UP000010866">
    <property type="component" value="Chromosome"/>
</dbReference>
<dbReference type="HOGENOM" id="CLU_3263776_0_0_2"/>
<keyword evidence="2" id="KW-1185">Reference proteome</keyword>
<gene>
    <name evidence="1" type="ordered locus">Metho_1137</name>
</gene>
<accession>L0KW69</accession>
<protein>
    <submittedName>
        <fullName evidence="1">Uncharacterized protein</fullName>
    </submittedName>
</protein>
<sequence>MCNKSVRPLCLSVSEINSSNKIDLTIGNLKDGYVKIGSSGK</sequence>
<dbReference type="KEGG" id="mhz:Metho_1137"/>
<evidence type="ECO:0000313" key="2">
    <source>
        <dbReference type="Proteomes" id="UP000010866"/>
    </source>
</evidence>
<reference evidence="2" key="1">
    <citation type="submission" date="2012-02" db="EMBL/GenBank/DDBJ databases">
        <title>Complete sequence of chromosome of Methanomethylovorans hollandica DSM 15978.</title>
        <authorList>
            <person name="Lucas S."/>
            <person name="Copeland A."/>
            <person name="Lapidus A."/>
            <person name="Glavina del Rio T."/>
            <person name="Dalin E."/>
            <person name="Tice H."/>
            <person name="Bruce D."/>
            <person name="Goodwin L."/>
            <person name="Pitluck S."/>
            <person name="Peters L."/>
            <person name="Mikhailova N."/>
            <person name="Held B."/>
            <person name="Kyrpides N."/>
            <person name="Mavromatis K."/>
            <person name="Ivanova N."/>
            <person name="Brettin T."/>
            <person name="Detter J.C."/>
            <person name="Han C."/>
            <person name="Larimer F."/>
            <person name="Land M."/>
            <person name="Hauser L."/>
            <person name="Markowitz V."/>
            <person name="Cheng J.-F."/>
            <person name="Hugenholtz P."/>
            <person name="Woyke T."/>
            <person name="Wu D."/>
            <person name="Spring S."/>
            <person name="Schroeder M."/>
            <person name="Brambilla E."/>
            <person name="Klenk H.-P."/>
            <person name="Eisen J.A."/>
        </authorList>
    </citation>
    <scope>NUCLEOTIDE SEQUENCE [LARGE SCALE GENOMIC DNA]</scope>
    <source>
        <strain evidence="2">DSM 15978 / NBRC 107637 / DMS1</strain>
    </source>
</reference>
<dbReference type="GeneID" id="80458391"/>
<dbReference type="STRING" id="867904.Metho_1137"/>
<dbReference type="RefSeq" id="WP_015324537.1">
    <property type="nucleotide sequence ID" value="NC_019977.1"/>
</dbReference>
<dbReference type="EMBL" id="CP003362">
    <property type="protein sequence ID" value="AGB49371.1"/>
    <property type="molecule type" value="Genomic_DNA"/>
</dbReference>
<evidence type="ECO:0000313" key="1">
    <source>
        <dbReference type="EMBL" id="AGB49371.1"/>
    </source>
</evidence>
<organism evidence="1 2">
    <name type="scientific">Methanomethylovorans hollandica (strain DSM 15978 / NBRC 107637 / DMS1)</name>
    <dbReference type="NCBI Taxonomy" id="867904"/>
    <lineage>
        <taxon>Archaea</taxon>
        <taxon>Methanobacteriati</taxon>
        <taxon>Methanobacteriota</taxon>
        <taxon>Stenosarchaea group</taxon>
        <taxon>Methanomicrobia</taxon>
        <taxon>Methanosarcinales</taxon>
        <taxon>Methanosarcinaceae</taxon>
        <taxon>Methanomethylovorans</taxon>
    </lineage>
</organism>
<name>L0KW69_METHD</name>
<proteinExistence type="predicted"/>
<dbReference type="AlphaFoldDB" id="L0KW69"/>